<evidence type="ECO:0000256" key="6">
    <source>
        <dbReference type="ARBA" id="ARBA00023277"/>
    </source>
</evidence>
<dbReference type="GO" id="GO:0016757">
    <property type="term" value="F:glycosyltransferase activity"/>
    <property type="evidence" value="ECO:0007669"/>
    <property type="project" value="UniProtKB-KW"/>
</dbReference>
<evidence type="ECO:0000256" key="4">
    <source>
        <dbReference type="ARBA" id="ARBA00022676"/>
    </source>
</evidence>
<comment type="similarity">
    <text evidence="1">Belongs to the glycosyltransferase group 1 family. Glycosyltransferase 4 subfamily.</text>
</comment>
<dbReference type="Pfam" id="PF21269">
    <property type="entry name" value="TreT_GT1"/>
    <property type="match status" value="1"/>
</dbReference>
<keyword evidence="6" id="KW-0119">Carbohydrate metabolism</keyword>
<evidence type="ECO:0000256" key="3">
    <source>
        <dbReference type="ARBA" id="ARBA00022526"/>
    </source>
</evidence>
<evidence type="ECO:0000313" key="10">
    <source>
        <dbReference type="Proteomes" id="UP000033869"/>
    </source>
</evidence>
<evidence type="ECO:0000256" key="2">
    <source>
        <dbReference type="ARBA" id="ARBA00011738"/>
    </source>
</evidence>
<evidence type="ECO:0000256" key="5">
    <source>
        <dbReference type="ARBA" id="ARBA00022679"/>
    </source>
</evidence>
<feature type="domain" description="Glycosyl transferase family 1" evidence="7">
    <location>
        <begin position="235"/>
        <end position="404"/>
    </location>
</feature>
<dbReference type="InterPro" id="IPR001296">
    <property type="entry name" value="Glyco_trans_1"/>
</dbReference>
<sequence>MTRKHLPYNVNMREYLAMRKVRVYPKSIRSYKGLISDELYSELIELAKPLKGARILHINSTSNGGGVAEILRSEVPLLHDLGLDVSWQVIEAGKEFFDITKGMHNALQGNGKIVLNSESRKLYERVNAYNAHLLKAKKEQWDFVFFHDPQPLAIPHFYDGKDFNAIWRCHIHVSPNNKAVWDYLKRFLDEYDAGIFSLKEFIPGDLPIKKRFVIPPAIDPLTPKNKKMDELRARKIVEKLGVDTRRPLVTQVSRFDLWKDPLGVIKAYIITKKRIPELQLALVGSAASDDPEGMAIYRQLKDYVKTEKDIKILKDLTEEQVNAFQTISQIILQKSIKEGFGLTVSEAMFKETPVIGGNVGGIRLQIVDGKNGCLVDSPMECAKRMAMILEDTHLRLKMGRAGKQIVSKYFLTPRLIRDELMLMSKFPAKKENIAKINVLF</sequence>
<keyword evidence="3" id="KW-0313">Glucose metabolism</keyword>
<dbReference type="PANTHER" id="PTHR47779:SF1">
    <property type="entry name" value="SYNTHASE (CCG-9), PUTATIVE (AFU_ORTHOLOGUE AFUA_3G12100)-RELATED"/>
    <property type="match status" value="1"/>
</dbReference>
<dbReference type="AlphaFoldDB" id="A0A0G0ZA20"/>
<evidence type="ECO:0000256" key="1">
    <source>
        <dbReference type="ARBA" id="ARBA00009481"/>
    </source>
</evidence>
<keyword evidence="5 9" id="KW-0808">Transferase</keyword>
<gene>
    <name evidence="9" type="ORF">UU65_C0001G0303</name>
</gene>
<evidence type="ECO:0000259" key="8">
    <source>
        <dbReference type="Pfam" id="PF21269"/>
    </source>
</evidence>
<dbReference type="PATRIC" id="fig|1618344.3.peg.316"/>
<proteinExistence type="inferred from homology"/>
<organism evidence="9 10">
    <name type="scientific">candidate division CPR2 bacterium GW2011_GWC1_41_48</name>
    <dbReference type="NCBI Taxonomy" id="1618344"/>
    <lineage>
        <taxon>Bacteria</taxon>
        <taxon>Bacteria division CPR2</taxon>
    </lineage>
</organism>
<comment type="caution">
    <text evidence="9">The sequence shown here is derived from an EMBL/GenBank/DDBJ whole genome shotgun (WGS) entry which is preliminary data.</text>
</comment>
<dbReference type="InterPro" id="IPR049438">
    <property type="entry name" value="TreT_GT1"/>
</dbReference>
<keyword evidence="4" id="KW-0328">Glycosyltransferase</keyword>
<dbReference type="SUPFAM" id="SSF53756">
    <property type="entry name" value="UDP-Glycosyltransferase/glycogen phosphorylase"/>
    <property type="match status" value="1"/>
</dbReference>
<evidence type="ECO:0000259" key="7">
    <source>
        <dbReference type="Pfam" id="PF00534"/>
    </source>
</evidence>
<dbReference type="Proteomes" id="UP000033869">
    <property type="component" value="Unassembled WGS sequence"/>
</dbReference>
<dbReference type="GO" id="GO:0006006">
    <property type="term" value="P:glucose metabolic process"/>
    <property type="evidence" value="ECO:0007669"/>
    <property type="project" value="UniProtKB-KW"/>
</dbReference>
<reference evidence="9 10" key="1">
    <citation type="journal article" date="2015" name="Nature">
        <title>rRNA introns, odd ribosomes, and small enigmatic genomes across a large radiation of phyla.</title>
        <authorList>
            <person name="Brown C.T."/>
            <person name="Hug L.A."/>
            <person name="Thomas B.C."/>
            <person name="Sharon I."/>
            <person name="Castelle C.J."/>
            <person name="Singh A."/>
            <person name="Wilkins M.J."/>
            <person name="Williams K.H."/>
            <person name="Banfield J.F."/>
        </authorList>
    </citation>
    <scope>NUCLEOTIDE SEQUENCE [LARGE SCALE GENOMIC DNA]</scope>
</reference>
<feature type="domain" description="Trehalose synthase N-terminal" evidence="8">
    <location>
        <begin position="57"/>
        <end position="202"/>
    </location>
</feature>
<accession>A0A0G0ZA20</accession>
<evidence type="ECO:0000313" key="9">
    <source>
        <dbReference type="EMBL" id="KKS09898.1"/>
    </source>
</evidence>
<protein>
    <submittedName>
        <fullName evidence="9">Glycosyltransferase</fullName>
    </submittedName>
</protein>
<dbReference type="EMBL" id="LCBL01000001">
    <property type="protein sequence ID" value="KKS09898.1"/>
    <property type="molecule type" value="Genomic_DNA"/>
</dbReference>
<dbReference type="Gene3D" id="3.40.50.2000">
    <property type="entry name" value="Glycogen Phosphorylase B"/>
    <property type="match status" value="2"/>
</dbReference>
<comment type="subunit">
    <text evidence="2">Homodimer.</text>
</comment>
<dbReference type="Pfam" id="PF00534">
    <property type="entry name" value="Glycos_transf_1"/>
    <property type="match status" value="1"/>
</dbReference>
<name>A0A0G0ZA20_UNCC2</name>
<dbReference type="InterPro" id="IPR052078">
    <property type="entry name" value="Trehalose_Metab_GTase"/>
</dbReference>
<dbReference type="PANTHER" id="PTHR47779">
    <property type="entry name" value="SYNTHASE (CCG-9), PUTATIVE (AFU_ORTHOLOGUE AFUA_3G12100)-RELATED"/>
    <property type="match status" value="1"/>
</dbReference>